<dbReference type="EMBL" id="JAPDRQ010000240">
    <property type="protein sequence ID" value="KAJ9651688.1"/>
    <property type="molecule type" value="Genomic_DNA"/>
</dbReference>
<protein>
    <submittedName>
        <fullName evidence="1">Uncharacterized protein</fullName>
    </submittedName>
</protein>
<proteinExistence type="predicted"/>
<accession>A0ACC2ZW59</accession>
<reference evidence="1" key="1">
    <citation type="submission" date="2022-10" db="EMBL/GenBank/DDBJ databases">
        <title>Culturing micro-colonial fungi from biological soil crusts in the Mojave desert and describing Neophaeococcomyces mojavensis, and introducing the new genera and species Taxawa tesnikishii.</title>
        <authorList>
            <person name="Kurbessoian T."/>
            <person name="Stajich J.E."/>
        </authorList>
    </citation>
    <scope>NUCLEOTIDE SEQUENCE</scope>
    <source>
        <strain evidence="1">JES_112</strain>
    </source>
</reference>
<evidence type="ECO:0000313" key="2">
    <source>
        <dbReference type="Proteomes" id="UP001172386"/>
    </source>
</evidence>
<evidence type="ECO:0000313" key="1">
    <source>
        <dbReference type="EMBL" id="KAJ9651688.1"/>
    </source>
</evidence>
<dbReference type="Proteomes" id="UP001172386">
    <property type="component" value="Unassembled WGS sequence"/>
</dbReference>
<name>A0ACC2ZW59_9EURO</name>
<organism evidence="1 2">
    <name type="scientific">Neophaeococcomyces mojaviensis</name>
    <dbReference type="NCBI Taxonomy" id="3383035"/>
    <lineage>
        <taxon>Eukaryota</taxon>
        <taxon>Fungi</taxon>
        <taxon>Dikarya</taxon>
        <taxon>Ascomycota</taxon>
        <taxon>Pezizomycotina</taxon>
        <taxon>Eurotiomycetes</taxon>
        <taxon>Chaetothyriomycetidae</taxon>
        <taxon>Chaetothyriales</taxon>
        <taxon>Chaetothyriales incertae sedis</taxon>
        <taxon>Neophaeococcomyces</taxon>
    </lineage>
</organism>
<gene>
    <name evidence="1" type="ORF">H2198_009035</name>
</gene>
<sequence>MGFFSMIFVTCLLVAFARTAPLEKRDETSVVQGLLGTDGFWNDFDGGTNAYKMYTGNGSIAAGWPAQESWVSFNEMWITNQHLITRSCDLLYKQPNNNAQEMSYLYDAIKQVAHETRVDHRFILAVVMQETKGCVRAASSTAADGTHNPGLLQSFKGTHTCNNDGKVQNPCPQDQILGMIRDGVAGTNGDNGYAQNINAQSTIVNNEFSWAYFRAARLYNSGEIDPSGDLGKAGATHCYASDIANRLMGWTDAQSSCTLDDSK</sequence>
<comment type="caution">
    <text evidence="1">The sequence shown here is derived from an EMBL/GenBank/DDBJ whole genome shotgun (WGS) entry which is preliminary data.</text>
</comment>
<keyword evidence="2" id="KW-1185">Reference proteome</keyword>